<dbReference type="STRING" id="61424.A0A2T9Z3N6"/>
<dbReference type="Proteomes" id="UP000245699">
    <property type="component" value="Unassembled WGS sequence"/>
</dbReference>
<keyword evidence="3" id="KW-1185">Reference proteome</keyword>
<dbReference type="OrthoDB" id="276323at2759"/>
<comment type="similarity">
    <text evidence="1">Belongs to the TCP11 family.</text>
</comment>
<evidence type="ECO:0000313" key="2">
    <source>
        <dbReference type="EMBL" id="PVU99218.1"/>
    </source>
</evidence>
<evidence type="ECO:0000313" key="3">
    <source>
        <dbReference type="Proteomes" id="UP000245699"/>
    </source>
</evidence>
<dbReference type="PANTHER" id="PTHR12832">
    <property type="entry name" value="TESTIS-SPECIFIC PROTEIN PBS13 T-COMPLEX 11"/>
    <property type="match status" value="1"/>
</dbReference>
<protein>
    <submittedName>
        <fullName evidence="2">Uncharacterized protein</fullName>
    </submittedName>
</protein>
<reference evidence="2 3" key="1">
    <citation type="journal article" date="2018" name="MBio">
        <title>Comparative Genomics Reveals the Core Gene Toolbox for the Fungus-Insect Symbiosis.</title>
        <authorList>
            <person name="Wang Y."/>
            <person name="Stata M."/>
            <person name="Wang W."/>
            <person name="Stajich J.E."/>
            <person name="White M.M."/>
            <person name="Moncalvo J.M."/>
        </authorList>
    </citation>
    <scope>NUCLEOTIDE SEQUENCE [LARGE SCALE GENOMIC DNA]</scope>
    <source>
        <strain evidence="2 3">AUS-77-4</strain>
    </source>
</reference>
<proteinExistence type="inferred from homology"/>
<dbReference type="GO" id="GO:0010737">
    <property type="term" value="P:protein kinase A signaling"/>
    <property type="evidence" value="ECO:0007669"/>
    <property type="project" value="TreeGrafter"/>
</dbReference>
<dbReference type="AlphaFoldDB" id="A0A2T9Z3N6"/>
<organism evidence="2 3">
    <name type="scientific">Furculomyces boomerangus</name>
    <dbReference type="NCBI Taxonomy" id="61424"/>
    <lineage>
        <taxon>Eukaryota</taxon>
        <taxon>Fungi</taxon>
        <taxon>Fungi incertae sedis</taxon>
        <taxon>Zoopagomycota</taxon>
        <taxon>Kickxellomycotina</taxon>
        <taxon>Harpellomycetes</taxon>
        <taxon>Harpellales</taxon>
        <taxon>Harpellaceae</taxon>
        <taxon>Furculomyces</taxon>
    </lineage>
</organism>
<dbReference type="Pfam" id="PF05794">
    <property type="entry name" value="Tcp11"/>
    <property type="match status" value="1"/>
</dbReference>
<gene>
    <name evidence="2" type="ORF">BB559_000885</name>
</gene>
<dbReference type="EMBL" id="MBFT01000048">
    <property type="protein sequence ID" value="PVU99218.1"/>
    <property type="molecule type" value="Genomic_DNA"/>
</dbReference>
<comment type="caution">
    <text evidence="2">The sequence shown here is derived from an EMBL/GenBank/DDBJ whole genome shotgun (WGS) entry which is preliminary data.</text>
</comment>
<dbReference type="InterPro" id="IPR008862">
    <property type="entry name" value="Tcp11"/>
</dbReference>
<accession>A0A2T9Z3N6</accession>
<evidence type="ECO:0000256" key="1">
    <source>
        <dbReference type="ARBA" id="ARBA00010954"/>
    </source>
</evidence>
<name>A0A2T9Z3N6_9FUNG</name>
<dbReference type="PANTHER" id="PTHR12832:SF11">
    <property type="entry name" value="LD23868P"/>
    <property type="match status" value="1"/>
</dbReference>
<sequence>MNHQTTANNEDKVIINNNRFLNTTEGAELEIPTNNSATDICNKLETDTHSQILLHPTHNTNPKRQFPEIESDNEVYEDTHKKKLPRIDNENNIDCTSDCTSDKKYTNSELLKENLQMLQKLDKEHSTELSKLSISDQVQTYSKKSKKIVKSYKVCTLSRITNKESVEKFDMDSLSEFLKEVPPVNRYTLRELGLQKILQNSKLRHEIMFETKLEFRPNSLGNISRYKKEKTIQFWEKVEKELKEPTYIPCKKERGVLRVSNGTKRIIALIFEIKNILIELSDDSDSFANIPKKLNSEINEDTIFKLVMAKLFNPIEFTECIIDVLLKVSKNTMRERIDCIRADILSRNYKNAYKECFNILEQIKIDIANHNVEVYRAYMQSTAVAFEISGFVGLVQKKAIDLDETKEWWTRSHRKYKETNRSVFPIFLNGIIDILFDSDKKLPEILYLDESRFNIFRREAQRIKILGCVMLGTKQHFSLKTNAKMIKGKSPSLFFKQIEDFLLSFLTQNNYANPVGLQTSNINFSNVFLGIVKLLEDKGDFLESKLEECSNLKSYLLKLAGKESPFSILLQERIKSLILLSIQDEDKQVDEMVGKYGLTAFKTPIEVLCCRLSVVLKHHWDVYSSCFYNIER</sequence>